<accession>A0ABT4Z174</accession>
<dbReference type="Proteomes" id="UP001210528">
    <property type="component" value="Unassembled WGS sequence"/>
</dbReference>
<protein>
    <submittedName>
        <fullName evidence="1">Uncharacterized protein</fullName>
    </submittedName>
</protein>
<reference evidence="1 2" key="1">
    <citation type="submission" date="2023-01" db="EMBL/GenBank/DDBJ databases">
        <title>Halorubrum ezzemoulense from Santa Pola, Spain.</title>
        <authorList>
            <person name="Feng Y."/>
            <person name="Louyakis A.S."/>
            <person name="Gogarten J.P."/>
        </authorList>
    </citation>
    <scope>NUCLEOTIDE SEQUENCE [LARGE SCALE GENOMIC DNA]</scope>
    <source>
        <strain evidence="1 2">AMM015</strain>
    </source>
</reference>
<name>A0ABT4Z174_HALEZ</name>
<dbReference type="EMBL" id="JAQLUK010000004">
    <property type="protein sequence ID" value="MDB2291906.1"/>
    <property type="molecule type" value="Genomic_DNA"/>
</dbReference>
<dbReference type="InterPro" id="IPR029032">
    <property type="entry name" value="AhpD-like"/>
</dbReference>
<gene>
    <name evidence="1" type="ORF">PM085_06340</name>
</gene>
<proteinExistence type="predicted"/>
<comment type="caution">
    <text evidence="1">The sequence shown here is derived from an EMBL/GenBank/DDBJ whole genome shotgun (WGS) entry which is preliminary data.</text>
</comment>
<organism evidence="1 2">
    <name type="scientific">Halorubrum ezzemoulense</name>
    <name type="common">Halorubrum chaoviator</name>
    <dbReference type="NCBI Taxonomy" id="337243"/>
    <lineage>
        <taxon>Archaea</taxon>
        <taxon>Methanobacteriati</taxon>
        <taxon>Methanobacteriota</taxon>
        <taxon>Stenosarchaea group</taxon>
        <taxon>Halobacteria</taxon>
        <taxon>Halobacteriales</taxon>
        <taxon>Haloferacaceae</taxon>
        <taxon>Halorubrum</taxon>
    </lineage>
</organism>
<dbReference type="SUPFAM" id="SSF69118">
    <property type="entry name" value="AhpD-like"/>
    <property type="match status" value="1"/>
</dbReference>
<dbReference type="RefSeq" id="WP_271941003.1">
    <property type="nucleotide sequence ID" value="NZ_JAQLTY010000001.1"/>
</dbReference>
<evidence type="ECO:0000313" key="2">
    <source>
        <dbReference type="Proteomes" id="UP001210528"/>
    </source>
</evidence>
<dbReference type="Gene3D" id="1.20.1290.10">
    <property type="entry name" value="AhpD-like"/>
    <property type="match status" value="1"/>
</dbReference>
<evidence type="ECO:0000313" key="1">
    <source>
        <dbReference type="EMBL" id="MDB2291906.1"/>
    </source>
</evidence>
<sequence>MCRSLGNNPAVLAGLWSFPESLWTDSRLTERERELFILAVSSEIGNRYE</sequence>
<keyword evidence="2" id="KW-1185">Reference proteome</keyword>